<reference evidence="1" key="1">
    <citation type="journal article" date="2023" name="Science">
        <title>Genome structures resolve the early diversification of teleost fishes.</title>
        <authorList>
            <person name="Parey E."/>
            <person name="Louis A."/>
            <person name="Montfort J."/>
            <person name="Bouchez O."/>
            <person name="Roques C."/>
            <person name="Iampietro C."/>
            <person name="Lluch J."/>
            <person name="Castinel A."/>
            <person name="Donnadieu C."/>
            <person name="Desvignes T."/>
            <person name="Floi Bucao C."/>
            <person name="Jouanno E."/>
            <person name="Wen M."/>
            <person name="Mejri S."/>
            <person name="Dirks R."/>
            <person name="Jansen H."/>
            <person name="Henkel C."/>
            <person name="Chen W.J."/>
            <person name="Zahm M."/>
            <person name="Cabau C."/>
            <person name="Klopp C."/>
            <person name="Thompson A.W."/>
            <person name="Robinson-Rechavi M."/>
            <person name="Braasch I."/>
            <person name="Lecointre G."/>
            <person name="Bobe J."/>
            <person name="Postlethwait J.H."/>
            <person name="Berthelot C."/>
            <person name="Roest Crollius H."/>
            <person name="Guiguen Y."/>
        </authorList>
    </citation>
    <scope>NUCLEOTIDE SEQUENCE</scope>
    <source>
        <strain evidence="1">WJC10195</strain>
    </source>
</reference>
<dbReference type="EMBL" id="JAINUF010000006">
    <property type="protein sequence ID" value="KAJ8356016.1"/>
    <property type="molecule type" value="Genomic_DNA"/>
</dbReference>
<evidence type="ECO:0000313" key="2">
    <source>
        <dbReference type="Proteomes" id="UP001152622"/>
    </source>
</evidence>
<organism evidence="1 2">
    <name type="scientific">Synaphobranchus kaupii</name>
    <name type="common">Kaup's arrowtooth eel</name>
    <dbReference type="NCBI Taxonomy" id="118154"/>
    <lineage>
        <taxon>Eukaryota</taxon>
        <taxon>Metazoa</taxon>
        <taxon>Chordata</taxon>
        <taxon>Craniata</taxon>
        <taxon>Vertebrata</taxon>
        <taxon>Euteleostomi</taxon>
        <taxon>Actinopterygii</taxon>
        <taxon>Neopterygii</taxon>
        <taxon>Teleostei</taxon>
        <taxon>Anguilliformes</taxon>
        <taxon>Synaphobranchidae</taxon>
        <taxon>Synaphobranchus</taxon>
    </lineage>
</organism>
<keyword evidence="2" id="KW-1185">Reference proteome</keyword>
<proteinExistence type="predicted"/>
<accession>A0A9Q1FD56</accession>
<evidence type="ECO:0000313" key="1">
    <source>
        <dbReference type="EMBL" id="KAJ8356016.1"/>
    </source>
</evidence>
<comment type="caution">
    <text evidence="1">The sequence shown here is derived from an EMBL/GenBank/DDBJ whole genome shotgun (WGS) entry which is preliminary data.</text>
</comment>
<dbReference type="Proteomes" id="UP001152622">
    <property type="component" value="Chromosome 6"/>
</dbReference>
<gene>
    <name evidence="1" type="ORF">SKAU_G00188100</name>
</gene>
<name>A0A9Q1FD56_SYNKA</name>
<protein>
    <submittedName>
        <fullName evidence="1">Uncharacterized protein</fullName>
    </submittedName>
</protein>
<dbReference type="AlphaFoldDB" id="A0A9Q1FD56"/>
<sequence>MLQYTRGYDHIIAVSSKRLSFSWIEALRAGRMGGNSLDLHMPRFLSLDLGQTGHTLFPGWHGIVGSN</sequence>